<evidence type="ECO:0000313" key="5">
    <source>
        <dbReference type="EMBL" id="KAK9730273.1"/>
    </source>
</evidence>
<dbReference type="InterPro" id="IPR029071">
    <property type="entry name" value="Ubiquitin-like_domsf"/>
</dbReference>
<dbReference type="Pfam" id="PF00240">
    <property type="entry name" value="ubiquitin"/>
    <property type="match status" value="1"/>
</dbReference>
<dbReference type="PANTHER" id="PTHR23010:SF1">
    <property type="entry name" value="MIDNOLIN"/>
    <property type="match status" value="1"/>
</dbReference>
<gene>
    <name evidence="5" type="ORF">QE152_g15334</name>
</gene>
<dbReference type="SMART" id="SM00213">
    <property type="entry name" value="UBQ"/>
    <property type="match status" value="1"/>
</dbReference>
<sequence>MEDSTESSSNPISQGCGQHSQISIQISPTTGGDFSLTVEPNITVENLKKLVSKKLKLPRDRICLLFRDKQLQEGIITQHGVSDGSKVTLLPNVETGLVTQRPEIGIMQALESLNDTQVNEFLCGKAPLNLSMRLGDHMMLIQLQLSTVSGAKPPPPTTGGPPPSRPPSLMQASRNLQHTLRRLSADVFSGRDEGRRGSVYSGTFSGALNPALQDPKGRPRRDVATIVHILNDLLCSAPELRRVNRRSAEESNPLPEQEGEPTVSTCSEDQNLRTRGKLEQLRLVMGERRERRRQRKQKPYSLPQSDTDTVTA</sequence>
<feature type="region of interest" description="Disordered" evidence="3">
    <location>
        <begin position="245"/>
        <end position="312"/>
    </location>
</feature>
<evidence type="ECO:0000256" key="3">
    <source>
        <dbReference type="SAM" id="MobiDB-lite"/>
    </source>
</evidence>
<feature type="region of interest" description="Disordered" evidence="3">
    <location>
        <begin position="1"/>
        <end position="20"/>
    </location>
</feature>
<evidence type="ECO:0000313" key="6">
    <source>
        <dbReference type="Proteomes" id="UP001458880"/>
    </source>
</evidence>
<comment type="caution">
    <text evidence="5">The sequence shown here is derived from an EMBL/GenBank/DDBJ whole genome shotgun (WGS) entry which is preliminary data.</text>
</comment>
<dbReference type="AlphaFoldDB" id="A0AAW1L8D4"/>
<dbReference type="InterPro" id="IPR039336">
    <property type="entry name" value="Midnolin"/>
</dbReference>
<evidence type="ECO:0000256" key="2">
    <source>
        <dbReference type="ARBA" id="ARBA00023242"/>
    </source>
</evidence>
<evidence type="ECO:0000259" key="4">
    <source>
        <dbReference type="PROSITE" id="PS50053"/>
    </source>
</evidence>
<feature type="domain" description="Ubiquitin-like" evidence="4">
    <location>
        <begin position="22"/>
        <end position="96"/>
    </location>
</feature>
<feature type="compositionally biased region" description="Basic and acidic residues" evidence="3">
    <location>
        <begin position="270"/>
        <end position="289"/>
    </location>
</feature>
<feature type="region of interest" description="Disordered" evidence="3">
    <location>
        <begin position="148"/>
        <end position="170"/>
    </location>
</feature>
<evidence type="ECO:0000256" key="1">
    <source>
        <dbReference type="ARBA" id="ARBA00004123"/>
    </source>
</evidence>
<reference evidence="5 6" key="1">
    <citation type="journal article" date="2024" name="BMC Genomics">
        <title>De novo assembly and annotation of Popillia japonica's genome with initial clues to its potential as an invasive pest.</title>
        <authorList>
            <person name="Cucini C."/>
            <person name="Boschi S."/>
            <person name="Funari R."/>
            <person name="Cardaioli E."/>
            <person name="Iannotti N."/>
            <person name="Marturano G."/>
            <person name="Paoli F."/>
            <person name="Bruttini M."/>
            <person name="Carapelli A."/>
            <person name="Frati F."/>
            <person name="Nardi F."/>
        </authorList>
    </citation>
    <scope>NUCLEOTIDE SEQUENCE [LARGE SCALE GENOMIC DNA]</scope>
    <source>
        <strain evidence="5">DMR45628</strain>
    </source>
</reference>
<keyword evidence="6" id="KW-1185">Reference proteome</keyword>
<accession>A0AAW1L8D4</accession>
<protein>
    <submittedName>
        <fullName evidence="5">Ubiquitin family</fullName>
    </submittedName>
</protein>
<dbReference type="InterPro" id="IPR000626">
    <property type="entry name" value="Ubiquitin-like_dom"/>
</dbReference>
<name>A0AAW1L8D4_POPJA</name>
<dbReference type="Gene3D" id="3.10.20.90">
    <property type="entry name" value="Phosphatidylinositol 3-kinase Catalytic Subunit, Chain A, domain 1"/>
    <property type="match status" value="1"/>
</dbReference>
<dbReference type="PANTHER" id="PTHR23010">
    <property type="entry name" value="MIDNOLIN"/>
    <property type="match status" value="1"/>
</dbReference>
<dbReference type="PROSITE" id="PS50053">
    <property type="entry name" value="UBIQUITIN_2"/>
    <property type="match status" value="1"/>
</dbReference>
<dbReference type="SUPFAM" id="SSF54236">
    <property type="entry name" value="Ubiquitin-like"/>
    <property type="match status" value="1"/>
</dbReference>
<dbReference type="EMBL" id="JASPKY010000149">
    <property type="protein sequence ID" value="KAK9730273.1"/>
    <property type="molecule type" value="Genomic_DNA"/>
</dbReference>
<keyword evidence="2" id="KW-0539">Nucleus</keyword>
<comment type="subcellular location">
    <subcellularLocation>
        <location evidence="1">Nucleus</location>
    </subcellularLocation>
</comment>
<organism evidence="5 6">
    <name type="scientific">Popillia japonica</name>
    <name type="common">Japanese beetle</name>
    <dbReference type="NCBI Taxonomy" id="7064"/>
    <lineage>
        <taxon>Eukaryota</taxon>
        <taxon>Metazoa</taxon>
        <taxon>Ecdysozoa</taxon>
        <taxon>Arthropoda</taxon>
        <taxon>Hexapoda</taxon>
        <taxon>Insecta</taxon>
        <taxon>Pterygota</taxon>
        <taxon>Neoptera</taxon>
        <taxon>Endopterygota</taxon>
        <taxon>Coleoptera</taxon>
        <taxon>Polyphaga</taxon>
        <taxon>Scarabaeiformia</taxon>
        <taxon>Scarabaeidae</taxon>
        <taxon>Rutelinae</taxon>
        <taxon>Popillia</taxon>
    </lineage>
</organism>
<dbReference type="GO" id="GO:0005634">
    <property type="term" value="C:nucleus"/>
    <property type="evidence" value="ECO:0007669"/>
    <property type="project" value="UniProtKB-SubCell"/>
</dbReference>
<feature type="compositionally biased region" description="Pro residues" evidence="3">
    <location>
        <begin position="152"/>
        <end position="166"/>
    </location>
</feature>
<feature type="compositionally biased region" description="Polar residues" evidence="3">
    <location>
        <begin position="302"/>
        <end position="312"/>
    </location>
</feature>
<proteinExistence type="predicted"/>
<feature type="region of interest" description="Disordered" evidence="3">
    <location>
        <begin position="185"/>
        <end position="219"/>
    </location>
</feature>
<dbReference type="Proteomes" id="UP001458880">
    <property type="component" value="Unassembled WGS sequence"/>
</dbReference>